<sequence>MDQVNKDKIVSELKSIPGLKGVMVCEDGDNGEGSDILLYYGAEEGFYPELDQAIHRLEEGGLRVGFTLRDIGLVDLAITDCLDGKIAIKYETGHPFGVVNSNMAAEIHYGRTLWESVDHPITAEKGKLVMQGTYPETLRQSTIACFMKETTLQLEIVKEAAFEGDIHFASAGFSQAIHSWVQVIHALNRQFLLNGKGGVKRAGRLPISPKQFRLRVNQIYRYFAFNNPKLAYCEIDMLKNEMNVLVKTFSEAKEE</sequence>
<comment type="caution">
    <text evidence="1">The sequence shown here is derived from an EMBL/GenBank/DDBJ whole genome shotgun (WGS) entry which is preliminary data.</text>
</comment>
<organism evidence="1">
    <name type="scientific">bioreactor metagenome</name>
    <dbReference type="NCBI Taxonomy" id="1076179"/>
    <lineage>
        <taxon>unclassified sequences</taxon>
        <taxon>metagenomes</taxon>
        <taxon>ecological metagenomes</taxon>
    </lineage>
</organism>
<accession>A0A644XB41</accession>
<evidence type="ECO:0000313" key="1">
    <source>
        <dbReference type="EMBL" id="MPM13435.1"/>
    </source>
</evidence>
<proteinExistence type="predicted"/>
<reference evidence="1" key="1">
    <citation type="submission" date="2019-08" db="EMBL/GenBank/DDBJ databases">
        <authorList>
            <person name="Kucharzyk K."/>
            <person name="Murdoch R.W."/>
            <person name="Higgins S."/>
            <person name="Loffler F."/>
        </authorList>
    </citation>
    <scope>NUCLEOTIDE SEQUENCE</scope>
</reference>
<dbReference type="EMBL" id="VSSQ01002119">
    <property type="protein sequence ID" value="MPM13435.1"/>
    <property type="molecule type" value="Genomic_DNA"/>
</dbReference>
<name>A0A644XB41_9ZZZZ</name>
<dbReference type="AlphaFoldDB" id="A0A644XB41"/>
<protein>
    <submittedName>
        <fullName evidence="1">Uncharacterized protein</fullName>
    </submittedName>
</protein>
<gene>
    <name evidence="1" type="ORF">SDC9_59792</name>
</gene>